<dbReference type="PANTHER" id="PTHR12318:SF0">
    <property type="entry name" value="ACYL-COENZYME A DIPHOSPHATASE NUDT19"/>
    <property type="match status" value="1"/>
</dbReference>
<comment type="cofactor">
    <cofactor evidence="1">
        <name>Mn(2+)</name>
        <dbReference type="ChEBI" id="CHEBI:29035"/>
    </cofactor>
</comment>
<keyword evidence="4 8" id="KW-0378">Hydrolase</keyword>
<evidence type="ECO:0000256" key="4">
    <source>
        <dbReference type="ARBA" id="ARBA00022801"/>
    </source>
</evidence>
<sequence length="278" mass="30467">MRSSRWPDVLVPVPPKALKRLETFDPADAVQPKDAATIAVVRDGEAGLEAFLMRRQASMAFAAGMYVFPGGGVQDDDGEPMTWVGPEPEEWAVRFSCDPELARRLVVAAVRETFEETGVLLAGPDEHSIVGDTTDLAGARDELEAKKMSFAQFLADEKLVLRADLLGAWAHWITPALEPRRYDTRFFVAALPEGQRIGTVSTEADKSLWAPLADVLALVDAGRAAMMPPTAVTCRELAPLAAGDVLTASAERTIKPIEPRFVRVDGQWWLDIDREEEL</sequence>
<keyword evidence="10" id="KW-1185">Reference proteome</keyword>
<keyword evidence="5" id="KW-0460">Magnesium</keyword>
<evidence type="ECO:0000256" key="6">
    <source>
        <dbReference type="ARBA" id="ARBA00023211"/>
    </source>
</evidence>
<dbReference type="SUPFAM" id="SSF55811">
    <property type="entry name" value="Nudix"/>
    <property type="match status" value="1"/>
</dbReference>
<accession>A0A8I0K399</accession>
<dbReference type="InterPro" id="IPR039121">
    <property type="entry name" value="NUDT19"/>
</dbReference>
<evidence type="ECO:0000313" key="9">
    <source>
        <dbReference type="EMBL" id="QNL94498.1"/>
    </source>
</evidence>
<evidence type="ECO:0000313" key="11">
    <source>
        <dbReference type="Proteomes" id="UP000620591"/>
    </source>
</evidence>
<name>A0A8I0K399_9ACTN</name>
<dbReference type="GO" id="GO:0016818">
    <property type="term" value="F:hydrolase activity, acting on acid anhydrides, in phosphorus-containing anhydrides"/>
    <property type="evidence" value="ECO:0007669"/>
    <property type="project" value="InterPro"/>
</dbReference>
<dbReference type="InterPro" id="IPR015797">
    <property type="entry name" value="NUDIX_hydrolase-like_dom_sf"/>
</dbReference>
<evidence type="ECO:0000259" key="7">
    <source>
        <dbReference type="PROSITE" id="PS51462"/>
    </source>
</evidence>
<keyword evidence="3" id="KW-0479">Metal-binding</keyword>
<evidence type="ECO:0000256" key="5">
    <source>
        <dbReference type="ARBA" id="ARBA00022842"/>
    </source>
</evidence>
<dbReference type="Proteomes" id="UP000515871">
    <property type="component" value="Chromosome"/>
</dbReference>
<feature type="domain" description="Nudix hydrolase" evidence="7">
    <location>
        <begin position="32"/>
        <end position="232"/>
    </location>
</feature>
<dbReference type="Gene3D" id="3.90.79.10">
    <property type="entry name" value="Nucleoside Triphosphate Pyrophosphohydrolase"/>
    <property type="match status" value="1"/>
</dbReference>
<dbReference type="Proteomes" id="UP000620591">
    <property type="component" value="Unassembled WGS sequence"/>
</dbReference>
<protein>
    <submittedName>
        <fullName evidence="8">NUDIX hydrolase</fullName>
    </submittedName>
</protein>
<reference evidence="11" key="2">
    <citation type="submission" date="2022-11" db="EMBL/GenBank/DDBJ databases">
        <title>Novel species in genus Aeromicrobium.</title>
        <authorList>
            <person name="Zhang G."/>
        </authorList>
    </citation>
    <scope>NUCLEOTIDE SEQUENCE [LARGE SCALE GENOMIC DNA]</scope>
    <source>
        <strain evidence="11">zg-636</strain>
    </source>
</reference>
<evidence type="ECO:0000256" key="1">
    <source>
        <dbReference type="ARBA" id="ARBA00001936"/>
    </source>
</evidence>
<dbReference type="CDD" id="cd18870">
    <property type="entry name" value="NUDIX_AcylCoAdiphos_Nudt19"/>
    <property type="match status" value="1"/>
</dbReference>
<dbReference type="EMBL" id="JACTVM010000003">
    <property type="protein sequence ID" value="MBC9227050.1"/>
    <property type="molecule type" value="Genomic_DNA"/>
</dbReference>
<keyword evidence="6" id="KW-0464">Manganese</keyword>
<dbReference type="EMBL" id="CP060587">
    <property type="protein sequence ID" value="QNL94498.1"/>
    <property type="molecule type" value="Genomic_DNA"/>
</dbReference>
<organism evidence="8 11">
    <name type="scientific">Aeromicrobium senzhongii</name>
    <dbReference type="NCBI Taxonomy" id="2663859"/>
    <lineage>
        <taxon>Bacteria</taxon>
        <taxon>Bacillati</taxon>
        <taxon>Actinomycetota</taxon>
        <taxon>Actinomycetes</taxon>
        <taxon>Propionibacteriales</taxon>
        <taxon>Nocardioidaceae</taxon>
        <taxon>Aeromicrobium</taxon>
    </lineage>
</organism>
<comment type="cofactor">
    <cofactor evidence="2">
        <name>Mg(2+)</name>
        <dbReference type="ChEBI" id="CHEBI:18420"/>
    </cofactor>
</comment>
<evidence type="ECO:0000313" key="8">
    <source>
        <dbReference type="EMBL" id="MBC9227050.1"/>
    </source>
</evidence>
<dbReference type="PANTHER" id="PTHR12318">
    <property type="entry name" value="TESTOSTERONE-REGULATED PROTEIN RP2"/>
    <property type="match status" value="1"/>
</dbReference>
<reference evidence="8" key="1">
    <citation type="submission" date="2020-09" db="EMBL/GenBank/DDBJ databases">
        <title>Novel species in genus Aeromicrobium.</title>
        <authorList>
            <person name="Zhang G."/>
        </authorList>
    </citation>
    <scope>NUCLEOTIDE SEQUENCE</scope>
    <source>
        <strain evidence="10">zg-629</strain>
        <strain evidence="9">Zg-629</strain>
        <strain evidence="8">Zg-636</strain>
    </source>
</reference>
<dbReference type="GO" id="GO:0046872">
    <property type="term" value="F:metal ion binding"/>
    <property type="evidence" value="ECO:0007669"/>
    <property type="project" value="UniProtKB-KW"/>
</dbReference>
<gene>
    <name evidence="9" type="ORF">H9L21_00485</name>
    <name evidence="8" type="ORF">IBG24_12040</name>
</gene>
<evidence type="ECO:0000313" key="10">
    <source>
        <dbReference type="Proteomes" id="UP000515871"/>
    </source>
</evidence>
<evidence type="ECO:0000256" key="2">
    <source>
        <dbReference type="ARBA" id="ARBA00001946"/>
    </source>
</evidence>
<dbReference type="PROSITE" id="PS51462">
    <property type="entry name" value="NUDIX"/>
    <property type="match status" value="1"/>
</dbReference>
<evidence type="ECO:0000256" key="3">
    <source>
        <dbReference type="ARBA" id="ARBA00022723"/>
    </source>
</evidence>
<dbReference type="InterPro" id="IPR000086">
    <property type="entry name" value="NUDIX_hydrolase_dom"/>
</dbReference>
<dbReference type="AlphaFoldDB" id="A0A8I0K399"/>
<proteinExistence type="predicted"/>